<protein>
    <recommendedName>
        <fullName evidence="1">Glycosyl transferase family 1 domain-containing protein</fullName>
    </recommendedName>
</protein>
<dbReference type="EMBL" id="MHMQ01000010">
    <property type="protein sequence ID" value="OGZ30974.1"/>
    <property type="molecule type" value="Genomic_DNA"/>
</dbReference>
<reference evidence="2 3" key="1">
    <citation type="journal article" date="2016" name="Nat. Commun.">
        <title>Thousands of microbial genomes shed light on interconnected biogeochemical processes in an aquifer system.</title>
        <authorList>
            <person name="Anantharaman K."/>
            <person name="Brown C.T."/>
            <person name="Hug L.A."/>
            <person name="Sharon I."/>
            <person name="Castelle C.J."/>
            <person name="Probst A.J."/>
            <person name="Thomas B.C."/>
            <person name="Singh A."/>
            <person name="Wilkins M.J."/>
            <person name="Karaoz U."/>
            <person name="Brodie E.L."/>
            <person name="Williams K.H."/>
            <person name="Hubbard S.S."/>
            <person name="Banfield J.F."/>
        </authorList>
    </citation>
    <scope>NUCLEOTIDE SEQUENCE [LARGE SCALE GENOMIC DNA]</scope>
</reference>
<proteinExistence type="predicted"/>
<dbReference type="SUPFAM" id="SSF53756">
    <property type="entry name" value="UDP-Glycosyltransferase/glycogen phosphorylase"/>
    <property type="match status" value="1"/>
</dbReference>
<dbReference type="PANTHER" id="PTHR12526">
    <property type="entry name" value="GLYCOSYLTRANSFERASE"/>
    <property type="match status" value="1"/>
</dbReference>
<evidence type="ECO:0000313" key="3">
    <source>
        <dbReference type="Proteomes" id="UP000177486"/>
    </source>
</evidence>
<organism evidence="2 3">
    <name type="scientific">Candidatus Niyogibacteria bacterium RIFCSPLOWO2_01_FULL_45_48</name>
    <dbReference type="NCBI Taxonomy" id="1801724"/>
    <lineage>
        <taxon>Bacteria</taxon>
        <taxon>Candidatus Niyogiibacteriota</taxon>
    </lineage>
</organism>
<evidence type="ECO:0000313" key="2">
    <source>
        <dbReference type="EMBL" id="OGZ30974.1"/>
    </source>
</evidence>
<dbReference type="Pfam" id="PF00534">
    <property type="entry name" value="Glycos_transf_1"/>
    <property type="match status" value="1"/>
</dbReference>
<feature type="domain" description="Glycosyl transferase family 1" evidence="1">
    <location>
        <begin position="183"/>
        <end position="336"/>
    </location>
</feature>
<dbReference type="CDD" id="cd03801">
    <property type="entry name" value="GT4_PimA-like"/>
    <property type="match status" value="1"/>
</dbReference>
<dbReference type="AlphaFoldDB" id="A0A1G2EYS9"/>
<evidence type="ECO:0000259" key="1">
    <source>
        <dbReference type="Pfam" id="PF00534"/>
    </source>
</evidence>
<dbReference type="InterPro" id="IPR001296">
    <property type="entry name" value="Glyco_trans_1"/>
</dbReference>
<dbReference type="Gene3D" id="3.40.50.2000">
    <property type="entry name" value="Glycogen Phosphorylase B"/>
    <property type="match status" value="2"/>
</dbReference>
<dbReference type="GO" id="GO:0016757">
    <property type="term" value="F:glycosyltransferase activity"/>
    <property type="evidence" value="ECO:0007669"/>
    <property type="project" value="InterPro"/>
</dbReference>
<sequence length="357" mass="40857">MTKLLIITQKVDSSDPILGFFVRWIEEFSKYTEKLTVICLEKGEYNLPENVKVLSLGKENLNLGSNPSSRSLGFDPRKTRKLKYLFNFYRHIWRERKNYDVVFVHMNPEYVILGWADWKILGKKIALWYVHKSVDFKLRLAEKLADKIFTASKESFRLPSKKVEIVGHGIDINKFSILNFQFSNKLRIITAGRIAPVKNLEMLIESFGILQNSKIDFEARVAGGPITKADKNYFEKLKLLVKQKGLENTVSFVGPISYPQIADFYHEGDIFVNLSETGSLDKAVLEAMACGLSVITSNEAFKNILPPRYFLDQKTPEALAEKLQKLLGENRPNLELRDIVVQNHGLDKLIKKIVSAL</sequence>
<comment type="caution">
    <text evidence="2">The sequence shown here is derived from an EMBL/GenBank/DDBJ whole genome shotgun (WGS) entry which is preliminary data.</text>
</comment>
<accession>A0A1G2EYS9</accession>
<dbReference type="Proteomes" id="UP000177486">
    <property type="component" value="Unassembled WGS sequence"/>
</dbReference>
<name>A0A1G2EYS9_9BACT</name>
<gene>
    <name evidence="2" type="ORF">A2931_02585</name>
</gene>